<sequence length="277" mass="32023">SVIQEINTRDWNKILANYLDTVASEHWATRVNKAINISDKDFLLKKILGIDLINYYQELGKDTFSLTSFNFHKSFDGELDRFFQCKTVVNKDFCKCVVQQFDKIGELTSEKLPDDFDHESLLVSLESRVGVFDDALVSLLGQTKKPYIPADKKKSAILDKVSDSKPIVPPIFDIKELSFYPKSNKVDFITQDNGTIGIQYTAPKFWMFWFLAKEYQSKNGEKSWLQFPEKHLDVIDEIWLKWHGVKFIDHLAGIISDYFDSANLPMVKSKEDLKTLI</sequence>
<feature type="non-terminal residue" evidence="1">
    <location>
        <position position="1"/>
    </location>
</feature>
<evidence type="ECO:0000313" key="1">
    <source>
        <dbReference type="EMBL" id="SVD58297.1"/>
    </source>
</evidence>
<accession>A0A382WHJ0</accession>
<name>A0A382WHJ0_9ZZZZ</name>
<protein>
    <submittedName>
        <fullName evidence="1">Uncharacterized protein</fullName>
    </submittedName>
</protein>
<dbReference type="EMBL" id="UINC01159932">
    <property type="protein sequence ID" value="SVD58297.1"/>
    <property type="molecule type" value="Genomic_DNA"/>
</dbReference>
<dbReference type="AlphaFoldDB" id="A0A382WHJ0"/>
<feature type="non-terminal residue" evidence="1">
    <location>
        <position position="277"/>
    </location>
</feature>
<reference evidence="1" key="1">
    <citation type="submission" date="2018-05" db="EMBL/GenBank/DDBJ databases">
        <authorList>
            <person name="Lanie J.A."/>
            <person name="Ng W.-L."/>
            <person name="Kazmierczak K.M."/>
            <person name="Andrzejewski T.M."/>
            <person name="Davidsen T.M."/>
            <person name="Wayne K.J."/>
            <person name="Tettelin H."/>
            <person name="Glass J.I."/>
            <person name="Rusch D."/>
            <person name="Podicherti R."/>
            <person name="Tsui H.-C.T."/>
            <person name="Winkler M.E."/>
        </authorList>
    </citation>
    <scope>NUCLEOTIDE SEQUENCE</scope>
</reference>
<proteinExistence type="predicted"/>
<gene>
    <name evidence="1" type="ORF">METZ01_LOCUS411151</name>
</gene>
<organism evidence="1">
    <name type="scientific">marine metagenome</name>
    <dbReference type="NCBI Taxonomy" id="408172"/>
    <lineage>
        <taxon>unclassified sequences</taxon>
        <taxon>metagenomes</taxon>
        <taxon>ecological metagenomes</taxon>
    </lineage>
</organism>